<name>A0A172XXG4_9FLAO</name>
<dbReference type="Gene3D" id="3.40.30.10">
    <property type="entry name" value="Glutaredoxin"/>
    <property type="match status" value="1"/>
</dbReference>
<evidence type="ECO:0000313" key="1">
    <source>
        <dbReference type="EMBL" id="ANF51570.1"/>
    </source>
</evidence>
<proteinExistence type="predicted"/>
<dbReference type="Proteomes" id="UP000077824">
    <property type="component" value="Chromosome"/>
</dbReference>
<dbReference type="CDD" id="cd02947">
    <property type="entry name" value="TRX_family"/>
    <property type="match status" value="1"/>
</dbReference>
<dbReference type="AlphaFoldDB" id="A0A172XXG4"/>
<reference evidence="1 2" key="1">
    <citation type="submission" date="2016-04" db="EMBL/GenBank/DDBJ databases">
        <title>Complete Genome Sequence of Chryseobacterium sp. IHBB 10212.</title>
        <authorList>
            <person name="Pal M."/>
            <person name="Swarnkar M.K."/>
            <person name="Kaushal K."/>
            <person name="Chhibber S."/>
            <person name="Singh A.K."/>
            <person name="Gulati A."/>
        </authorList>
    </citation>
    <scope>NUCLEOTIDE SEQUENCE [LARGE SCALE GENOMIC DNA]</scope>
    <source>
        <strain evidence="1 2">IHBB 10212</strain>
    </source>
</reference>
<dbReference type="STRING" id="1685010.A0O34_14115"/>
<accession>A0A172XXG4</accession>
<dbReference type="KEGG" id="chh:A0O34_14115"/>
<gene>
    <name evidence="1" type="ORF">A0O34_14115</name>
</gene>
<sequence>MIETYWKKGISFESYLNNIEKKIEAPEKQGLDEDKIQKCKLSLERAEQLMQNYFPDSNHENILNEKNFNGKILIIAEDWCGDCSQAIPVIKKFFEEKNAVKILYRDENPDLMKLFLTSGSESVPIVIILDVKSDIISHWGPRTAFGFELLAKYKSDPEKFPKEIFLSELQEYYESNKGFDIIDEIISLL</sequence>
<dbReference type="OrthoDB" id="6120799at2"/>
<keyword evidence="2" id="KW-1185">Reference proteome</keyword>
<organism evidence="1 2">
    <name type="scientific">Chryseobacterium glaciei</name>
    <dbReference type="NCBI Taxonomy" id="1685010"/>
    <lineage>
        <taxon>Bacteria</taxon>
        <taxon>Pseudomonadati</taxon>
        <taxon>Bacteroidota</taxon>
        <taxon>Flavobacteriia</taxon>
        <taxon>Flavobacteriales</taxon>
        <taxon>Weeksellaceae</taxon>
        <taxon>Chryseobacterium group</taxon>
        <taxon>Chryseobacterium</taxon>
    </lineage>
</organism>
<dbReference type="RefSeq" id="WP_082891164.1">
    <property type="nucleotide sequence ID" value="NZ_CP015199.1"/>
</dbReference>
<evidence type="ECO:0008006" key="3">
    <source>
        <dbReference type="Google" id="ProtNLM"/>
    </source>
</evidence>
<dbReference type="InterPro" id="IPR036249">
    <property type="entry name" value="Thioredoxin-like_sf"/>
</dbReference>
<dbReference type="EMBL" id="CP015199">
    <property type="protein sequence ID" value="ANF51570.1"/>
    <property type="molecule type" value="Genomic_DNA"/>
</dbReference>
<protein>
    <recommendedName>
        <fullName evidence="3">Thioredoxin</fullName>
    </recommendedName>
</protein>
<dbReference type="SUPFAM" id="SSF52833">
    <property type="entry name" value="Thioredoxin-like"/>
    <property type="match status" value="1"/>
</dbReference>
<dbReference type="Pfam" id="PF14595">
    <property type="entry name" value="Thioredoxin_9"/>
    <property type="match status" value="1"/>
</dbReference>
<evidence type="ECO:0000313" key="2">
    <source>
        <dbReference type="Proteomes" id="UP000077824"/>
    </source>
</evidence>